<dbReference type="AlphaFoldDB" id="A0A8D9GXH2"/>
<gene>
    <name evidence="1" type="ORF">BRAPAZ1V2_A01P28010.2</name>
</gene>
<evidence type="ECO:0000313" key="2">
    <source>
        <dbReference type="Proteomes" id="UP000694005"/>
    </source>
</evidence>
<dbReference type="EMBL" id="LS974617">
    <property type="protein sequence ID" value="CAG7888725.1"/>
    <property type="molecule type" value="Genomic_DNA"/>
</dbReference>
<evidence type="ECO:0000313" key="1">
    <source>
        <dbReference type="EMBL" id="CAG7888725.1"/>
    </source>
</evidence>
<dbReference type="Proteomes" id="UP000694005">
    <property type="component" value="Chromosome A01"/>
</dbReference>
<name>A0A8D9GXH2_BRACM</name>
<dbReference type="Gramene" id="A01p28010.2_BraZ1">
    <property type="protein sequence ID" value="A01p28010.2_BraZ1.CDS"/>
    <property type="gene ID" value="A01g28010.2_BraZ1"/>
</dbReference>
<sequence length="161" mass="18962">SIWHLRPFLRPGKRGYALVHEPSVLQTCNTLSTTKVFTQQHLMWSMPSTSWNQTSQRTYCQRWPSVFSTFVLVKIKKPVKFFWSSLKFMTTLLELADELEWRLTLFLAPHLNSYTLTFKFPDYEVIKSPKCLYGHDYIMDLEGSCKNSGLFWICSNIPHML</sequence>
<proteinExistence type="predicted"/>
<organism evidence="1 2">
    <name type="scientific">Brassica campestris</name>
    <name type="common">Field mustard</name>
    <dbReference type="NCBI Taxonomy" id="3711"/>
    <lineage>
        <taxon>Eukaryota</taxon>
        <taxon>Viridiplantae</taxon>
        <taxon>Streptophyta</taxon>
        <taxon>Embryophyta</taxon>
        <taxon>Tracheophyta</taxon>
        <taxon>Spermatophyta</taxon>
        <taxon>Magnoliopsida</taxon>
        <taxon>eudicotyledons</taxon>
        <taxon>Gunneridae</taxon>
        <taxon>Pentapetalae</taxon>
        <taxon>rosids</taxon>
        <taxon>malvids</taxon>
        <taxon>Brassicales</taxon>
        <taxon>Brassicaceae</taxon>
        <taxon>Brassiceae</taxon>
        <taxon>Brassica</taxon>
    </lineage>
</organism>
<feature type="non-terminal residue" evidence="1">
    <location>
        <position position="161"/>
    </location>
</feature>
<protein>
    <submittedName>
        <fullName evidence="1">Uncharacterized protein</fullName>
    </submittedName>
</protein>
<accession>A0A8D9GXH2</accession>
<reference evidence="1 2" key="1">
    <citation type="submission" date="2021-07" db="EMBL/GenBank/DDBJ databases">
        <authorList>
            <consortium name="Genoscope - CEA"/>
            <person name="William W."/>
        </authorList>
    </citation>
    <scope>NUCLEOTIDE SEQUENCE [LARGE SCALE GENOMIC DNA]</scope>
</reference>